<dbReference type="EMBL" id="CAJVPZ010026741">
    <property type="protein sequence ID" value="CAG8726522.1"/>
    <property type="molecule type" value="Genomic_DNA"/>
</dbReference>
<accession>A0A9N9NEC9</accession>
<feature type="domain" description="HMG box" evidence="2">
    <location>
        <begin position="55"/>
        <end position="121"/>
    </location>
</feature>
<feature type="non-terminal residue" evidence="3">
    <location>
        <position position="347"/>
    </location>
</feature>
<dbReference type="CDD" id="cd01389">
    <property type="entry name" value="HMG-box_ROX1-like"/>
    <property type="match status" value="1"/>
</dbReference>
<keyword evidence="1" id="KW-0539">Nucleus</keyword>
<dbReference type="Gene3D" id="1.10.30.10">
    <property type="entry name" value="High mobility group box domain"/>
    <property type="match status" value="1"/>
</dbReference>
<dbReference type="InterPro" id="IPR009071">
    <property type="entry name" value="HMG_box_dom"/>
</dbReference>
<dbReference type="AlphaFoldDB" id="A0A9N9NEC9"/>
<evidence type="ECO:0000256" key="1">
    <source>
        <dbReference type="PROSITE-ProRule" id="PRU00267"/>
    </source>
</evidence>
<keyword evidence="1" id="KW-0238">DNA-binding</keyword>
<protein>
    <submittedName>
        <fullName evidence="3">14746_t:CDS:1</fullName>
    </submittedName>
</protein>
<name>A0A9N9NEC9_9GLOM</name>
<sequence>MPRQTKPKNTRQNKFNTHETQATLPDIKIRSPFLPLLTVKELCSLKNFPPHENKPGQSPNAFIIYKMELHRELKKEIFTLSDFSKLASKRWKSEPEYVKTAYRNLADAVKCEHRKKFPFVILQDDKIRKHVTADPVDPDQLIHANQATNLDIILNKVEIDNMDYDLNIVEVESPKLNLVNGVKIDHLNYDLNVAEVELPKLVNNTVHVAGAIKDLDYDFNVAEVGSAKLNAVAGAVKIERLNHRYDFNVAEVESAKISLVNNTIQMGKDIKITDSYTAISCQTGKNHKPYIIEEFYTPMSDMSSSNPFAHFSHSDSHTPSFDYPFNGYDFYNDTLFFWGNPSYSPES</sequence>
<gene>
    <name evidence="3" type="ORF">RFULGI_LOCUS11821</name>
</gene>
<comment type="caution">
    <text evidence="3">The sequence shown here is derived from an EMBL/GenBank/DDBJ whole genome shotgun (WGS) entry which is preliminary data.</text>
</comment>
<dbReference type="SUPFAM" id="SSF47095">
    <property type="entry name" value="HMG-box"/>
    <property type="match status" value="1"/>
</dbReference>
<evidence type="ECO:0000259" key="2">
    <source>
        <dbReference type="PROSITE" id="PS50118"/>
    </source>
</evidence>
<dbReference type="PROSITE" id="PS50118">
    <property type="entry name" value="HMG_BOX_2"/>
    <property type="match status" value="1"/>
</dbReference>
<dbReference type="InterPro" id="IPR036910">
    <property type="entry name" value="HMG_box_dom_sf"/>
</dbReference>
<dbReference type="SMART" id="SM00398">
    <property type="entry name" value="HMG"/>
    <property type="match status" value="1"/>
</dbReference>
<dbReference type="Pfam" id="PF00505">
    <property type="entry name" value="HMG_box"/>
    <property type="match status" value="1"/>
</dbReference>
<dbReference type="GO" id="GO:0003677">
    <property type="term" value="F:DNA binding"/>
    <property type="evidence" value="ECO:0007669"/>
    <property type="project" value="UniProtKB-UniRule"/>
</dbReference>
<keyword evidence="4" id="KW-1185">Reference proteome</keyword>
<evidence type="ECO:0000313" key="3">
    <source>
        <dbReference type="EMBL" id="CAG8726522.1"/>
    </source>
</evidence>
<organism evidence="3 4">
    <name type="scientific">Racocetra fulgida</name>
    <dbReference type="NCBI Taxonomy" id="60492"/>
    <lineage>
        <taxon>Eukaryota</taxon>
        <taxon>Fungi</taxon>
        <taxon>Fungi incertae sedis</taxon>
        <taxon>Mucoromycota</taxon>
        <taxon>Glomeromycotina</taxon>
        <taxon>Glomeromycetes</taxon>
        <taxon>Diversisporales</taxon>
        <taxon>Gigasporaceae</taxon>
        <taxon>Racocetra</taxon>
    </lineage>
</organism>
<reference evidence="3" key="1">
    <citation type="submission" date="2021-06" db="EMBL/GenBank/DDBJ databases">
        <authorList>
            <person name="Kallberg Y."/>
            <person name="Tangrot J."/>
            <person name="Rosling A."/>
        </authorList>
    </citation>
    <scope>NUCLEOTIDE SEQUENCE</scope>
    <source>
        <strain evidence="3">IN212</strain>
    </source>
</reference>
<dbReference type="GO" id="GO:0005634">
    <property type="term" value="C:nucleus"/>
    <property type="evidence" value="ECO:0007669"/>
    <property type="project" value="UniProtKB-UniRule"/>
</dbReference>
<proteinExistence type="predicted"/>
<dbReference type="Proteomes" id="UP000789396">
    <property type="component" value="Unassembled WGS sequence"/>
</dbReference>
<evidence type="ECO:0000313" key="4">
    <source>
        <dbReference type="Proteomes" id="UP000789396"/>
    </source>
</evidence>
<dbReference type="OrthoDB" id="6247875at2759"/>
<feature type="DNA-binding region" description="HMG box" evidence="1">
    <location>
        <begin position="55"/>
        <end position="121"/>
    </location>
</feature>